<sequence length="102" mass="11593">MNFMLFGTINKNGYDVSLETFPESFDLATSVEISAYDVTIYFKNYSTFNVWYDGYTDATVAFGFDIHGTGEPCPKGLVMERVHDTLYYETLAQQEALEKVAK</sequence>
<comment type="caution">
    <text evidence="1">The sequence shown here is derived from an EMBL/GenBank/DDBJ whole genome shotgun (WGS) entry which is preliminary data.</text>
</comment>
<reference evidence="1 2" key="1">
    <citation type="journal article" date="2015" name="Genome Announc.">
        <title>Expanding the biotechnology potential of lactobacilli through comparative genomics of 213 strains and associated genera.</title>
        <authorList>
            <person name="Sun Z."/>
            <person name="Harris H.M."/>
            <person name="McCann A."/>
            <person name="Guo C."/>
            <person name="Argimon S."/>
            <person name="Zhang W."/>
            <person name="Yang X."/>
            <person name="Jeffery I.B."/>
            <person name="Cooney J.C."/>
            <person name="Kagawa T.F."/>
            <person name="Liu W."/>
            <person name="Song Y."/>
            <person name="Salvetti E."/>
            <person name="Wrobel A."/>
            <person name="Rasinkangas P."/>
            <person name="Parkhill J."/>
            <person name="Rea M.C."/>
            <person name="O'Sullivan O."/>
            <person name="Ritari J."/>
            <person name="Douillard F.P."/>
            <person name="Paul Ross R."/>
            <person name="Yang R."/>
            <person name="Briner A.E."/>
            <person name="Felis G.E."/>
            <person name="de Vos W.M."/>
            <person name="Barrangou R."/>
            <person name="Klaenhammer T.R."/>
            <person name="Caufield P.W."/>
            <person name="Cui Y."/>
            <person name="Zhang H."/>
            <person name="O'Toole P.W."/>
        </authorList>
    </citation>
    <scope>NUCLEOTIDE SEQUENCE [LARGE SCALE GENOMIC DNA]</scope>
    <source>
        <strain evidence="1 2">DSM 20410</strain>
    </source>
</reference>
<evidence type="ECO:0000313" key="1">
    <source>
        <dbReference type="EMBL" id="KRN46850.1"/>
    </source>
</evidence>
<name>A0A0R2H204_WEIVI</name>
<dbReference type="EMBL" id="JQBM01000001">
    <property type="protein sequence ID" value="KRN46850.1"/>
    <property type="molecule type" value="Genomic_DNA"/>
</dbReference>
<keyword evidence="2" id="KW-1185">Reference proteome</keyword>
<dbReference type="Proteomes" id="UP000051992">
    <property type="component" value="Unassembled WGS sequence"/>
</dbReference>
<organism evidence="1 2">
    <name type="scientific">Weissella viridescens</name>
    <name type="common">Lactobacillus viridescens</name>
    <dbReference type="NCBI Taxonomy" id="1629"/>
    <lineage>
        <taxon>Bacteria</taxon>
        <taxon>Bacillati</taxon>
        <taxon>Bacillota</taxon>
        <taxon>Bacilli</taxon>
        <taxon>Lactobacillales</taxon>
        <taxon>Lactobacillaceae</taxon>
        <taxon>Weissella</taxon>
    </lineage>
</organism>
<accession>A0A0R2H204</accession>
<proteinExistence type="predicted"/>
<protein>
    <submittedName>
        <fullName evidence="1">Uncharacterized protein</fullName>
    </submittedName>
</protein>
<evidence type="ECO:0000313" key="2">
    <source>
        <dbReference type="Proteomes" id="UP000051992"/>
    </source>
</evidence>
<gene>
    <name evidence="1" type="ORF">IV50_GL000114</name>
</gene>
<dbReference type="PATRIC" id="fig|1629.5.peg.117"/>
<dbReference type="AlphaFoldDB" id="A0A0R2H204"/>